<sequence length="665" mass="72254">MFERFLQLPRLTKRLLTVASDAVALGFALWASVSLHHGIFYLPPDWEGAAVYGLTVIATVLVFVRLGLYRAVLRFLSDRAILTISAGALTSVAWLWAFSKVVGTPLPSIVLVVYGALAFLFVGGTRLGVRALINRPGNRNKEPVGIVGVGETARQLASALAHGTEFRPAAFFTLEPSGHFSLVSAIPVFNISHAERVVRELGLKKVLLALDSEDAERRSPSEKDGLSGLRFRQQILNRLETLSVPVQAVPSVSGLVSGRVRVSDIRDLDIEDLLGRSPVAVDKALLSEGLQGRSVMVTGAGGSIGAELCRQIIRQRPRTLVLFEQSEYALYQIERELQGLADSERLDIELKPVLGSVLHRRRCVSVMSQYDVEVVYHAAAYKHVPLVEENVIEGVQNNVFGTWYTAEAAIEAGVSRFVLISTDKAVRPSNVMGATKRLAELVLQALSARQQSTVFTMVRFGNVLGSSGSVVPLFREQIREGGPVTVTHPDITRYFMTIPEAAQLVLQAGTMANGGEVFVLDMGEPVKIADLARKMIHLMGLTEVSLANAGGDIEVVYTGLRPGEKLFEELLIGNDPQGTRHPRIMMAREHAESWHFVADLLEQLSKASHGFDVARIIQLLVDAPLGYAPASRPDSAESTTSELAALANELPDNVRPFKAGRDAAG</sequence>
<evidence type="ECO:0000313" key="5">
    <source>
        <dbReference type="Proteomes" id="UP001269819"/>
    </source>
</evidence>
<dbReference type="InterPro" id="IPR003869">
    <property type="entry name" value="Polysac_CapD-like"/>
</dbReference>
<dbReference type="InterPro" id="IPR036291">
    <property type="entry name" value="NAD(P)-bd_dom_sf"/>
</dbReference>
<feature type="transmembrane region" description="Helical" evidence="2">
    <location>
        <begin position="49"/>
        <end position="68"/>
    </location>
</feature>
<comment type="caution">
    <text evidence="4">The sequence shown here is derived from an EMBL/GenBank/DDBJ whole genome shotgun (WGS) entry which is preliminary data.</text>
</comment>
<keyword evidence="2" id="KW-0812">Transmembrane</keyword>
<dbReference type="EMBL" id="JAWIIJ010000010">
    <property type="protein sequence ID" value="MDV2079943.1"/>
    <property type="molecule type" value="Genomic_DNA"/>
</dbReference>
<dbReference type="Pfam" id="PF02719">
    <property type="entry name" value="Polysacc_synt_2"/>
    <property type="match status" value="1"/>
</dbReference>
<evidence type="ECO:0000256" key="2">
    <source>
        <dbReference type="SAM" id="Phobius"/>
    </source>
</evidence>
<keyword evidence="5" id="KW-1185">Reference proteome</keyword>
<gene>
    <name evidence="4" type="ORF">RYS15_14735</name>
</gene>
<dbReference type="Proteomes" id="UP001269819">
    <property type="component" value="Unassembled WGS sequence"/>
</dbReference>
<protein>
    <submittedName>
        <fullName evidence="4">Nucleoside-diphosphate sugar epimerase/dehydratase</fullName>
    </submittedName>
</protein>
<accession>A0ABU3W086</accession>
<keyword evidence="2" id="KW-1133">Transmembrane helix</keyword>
<dbReference type="Gene3D" id="3.40.50.720">
    <property type="entry name" value="NAD(P)-binding Rossmann-like Domain"/>
    <property type="match status" value="2"/>
</dbReference>
<keyword evidence="2" id="KW-0472">Membrane</keyword>
<evidence type="ECO:0000259" key="3">
    <source>
        <dbReference type="Pfam" id="PF02719"/>
    </source>
</evidence>
<reference evidence="4 5" key="1">
    <citation type="submission" date="2023-10" db="EMBL/GenBank/DDBJ databases">
        <title>Characteristics and mechanism of a salt-tolerant marine origin heterotrophic nitrifying- aerobic denitrifying bacteria Marinobacter xestospongiae HN1.</title>
        <authorList>
            <person name="Qi R."/>
        </authorList>
    </citation>
    <scope>NUCLEOTIDE SEQUENCE [LARGE SCALE GENOMIC DNA]</scope>
    <source>
        <strain evidence="4 5">HN1</strain>
    </source>
</reference>
<comment type="similarity">
    <text evidence="1">Belongs to the polysaccharide synthase family.</text>
</comment>
<dbReference type="PANTHER" id="PTHR43318:SF1">
    <property type="entry name" value="POLYSACCHARIDE BIOSYNTHESIS PROTEIN EPSC-RELATED"/>
    <property type="match status" value="1"/>
</dbReference>
<proteinExistence type="inferred from homology"/>
<dbReference type="SUPFAM" id="SSF51735">
    <property type="entry name" value="NAD(P)-binding Rossmann-fold domains"/>
    <property type="match status" value="2"/>
</dbReference>
<evidence type="ECO:0000256" key="1">
    <source>
        <dbReference type="ARBA" id="ARBA00007430"/>
    </source>
</evidence>
<dbReference type="CDD" id="cd05237">
    <property type="entry name" value="UDP_invert_4-6DH_SDR_e"/>
    <property type="match status" value="1"/>
</dbReference>
<organism evidence="4 5">
    <name type="scientific">Marinobacter xestospongiae</name>
    <dbReference type="NCBI Taxonomy" id="994319"/>
    <lineage>
        <taxon>Bacteria</taxon>
        <taxon>Pseudomonadati</taxon>
        <taxon>Pseudomonadota</taxon>
        <taxon>Gammaproteobacteria</taxon>
        <taxon>Pseudomonadales</taxon>
        <taxon>Marinobacteraceae</taxon>
        <taxon>Marinobacter</taxon>
    </lineage>
</organism>
<dbReference type="InterPro" id="IPR051203">
    <property type="entry name" value="Polysaccharide_Synthase-Rel"/>
</dbReference>
<feature type="domain" description="Polysaccharide biosynthesis protein CapD-like" evidence="3">
    <location>
        <begin position="295"/>
        <end position="588"/>
    </location>
</feature>
<feature type="transmembrane region" description="Helical" evidence="2">
    <location>
        <begin position="21"/>
        <end position="43"/>
    </location>
</feature>
<feature type="transmembrane region" description="Helical" evidence="2">
    <location>
        <begin position="80"/>
        <end position="97"/>
    </location>
</feature>
<name>A0ABU3W086_9GAMM</name>
<feature type="transmembrane region" description="Helical" evidence="2">
    <location>
        <begin position="109"/>
        <end position="129"/>
    </location>
</feature>
<dbReference type="PANTHER" id="PTHR43318">
    <property type="entry name" value="UDP-N-ACETYLGLUCOSAMINE 4,6-DEHYDRATASE"/>
    <property type="match status" value="1"/>
</dbReference>
<dbReference type="RefSeq" id="WP_248168827.1">
    <property type="nucleotide sequence ID" value="NZ_BAABBC010000027.1"/>
</dbReference>
<evidence type="ECO:0000313" key="4">
    <source>
        <dbReference type="EMBL" id="MDV2079943.1"/>
    </source>
</evidence>